<dbReference type="Gene3D" id="1.10.1740.10">
    <property type="match status" value="1"/>
</dbReference>
<dbReference type="InterPro" id="IPR039425">
    <property type="entry name" value="RNA_pol_sigma-70-like"/>
</dbReference>
<dbReference type="GO" id="GO:0016987">
    <property type="term" value="F:sigma factor activity"/>
    <property type="evidence" value="ECO:0007669"/>
    <property type="project" value="UniProtKB-KW"/>
</dbReference>
<protein>
    <submittedName>
        <fullName evidence="6">Sigma-70 family RNA polymerase sigma factor</fullName>
    </submittedName>
</protein>
<dbReference type="Pfam" id="PF04542">
    <property type="entry name" value="Sigma70_r2"/>
    <property type="match status" value="1"/>
</dbReference>
<reference evidence="6 7" key="1">
    <citation type="journal article" date="2015" name="Int. J. Syst. Evol. Microbiol.">
        <title>Mariniphaga sediminis sp. nov., isolated from coastal sediment.</title>
        <authorList>
            <person name="Wang F.Q."/>
            <person name="Shen Q.Y."/>
            <person name="Chen G.J."/>
            <person name="Du Z.J."/>
        </authorList>
    </citation>
    <scope>NUCLEOTIDE SEQUENCE [LARGE SCALE GENOMIC DNA]</scope>
    <source>
        <strain evidence="6 7">SY21</strain>
    </source>
</reference>
<dbReference type="GO" id="GO:0003677">
    <property type="term" value="F:DNA binding"/>
    <property type="evidence" value="ECO:0007669"/>
    <property type="project" value="UniProtKB-KW"/>
</dbReference>
<keyword evidence="2" id="KW-0731">Sigma factor</keyword>
<evidence type="ECO:0000259" key="5">
    <source>
        <dbReference type="Pfam" id="PF04542"/>
    </source>
</evidence>
<dbReference type="PROSITE" id="PS00018">
    <property type="entry name" value="EF_HAND_1"/>
    <property type="match status" value="1"/>
</dbReference>
<evidence type="ECO:0000256" key="1">
    <source>
        <dbReference type="ARBA" id="ARBA00023015"/>
    </source>
</evidence>
<organism evidence="6 7">
    <name type="scientific">Mariniphaga sediminis</name>
    <dbReference type="NCBI Taxonomy" id="1628158"/>
    <lineage>
        <taxon>Bacteria</taxon>
        <taxon>Pseudomonadati</taxon>
        <taxon>Bacteroidota</taxon>
        <taxon>Bacteroidia</taxon>
        <taxon>Marinilabiliales</taxon>
        <taxon>Prolixibacteraceae</taxon>
        <taxon>Mariniphaga</taxon>
    </lineage>
</organism>
<dbReference type="PANTHER" id="PTHR43133:SF8">
    <property type="entry name" value="RNA POLYMERASE SIGMA FACTOR HI_1459-RELATED"/>
    <property type="match status" value="1"/>
</dbReference>
<dbReference type="NCBIfam" id="TIGR02937">
    <property type="entry name" value="sigma70-ECF"/>
    <property type="match status" value="1"/>
</dbReference>
<keyword evidence="7" id="KW-1185">Reference proteome</keyword>
<proteinExistence type="predicted"/>
<dbReference type="EMBL" id="QWET01000009">
    <property type="protein sequence ID" value="RIH64662.1"/>
    <property type="molecule type" value="Genomic_DNA"/>
</dbReference>
<dbReference type="AlphaFoldDB" id="A0A399D1V5"/>
<dbReference type="RefSeq" id="WP_119350534.1">
    <property type="nucleotide sequence ID" value="NZ_QWET01000009.1"/>
</dbReference>
<name>A0A399D1V5_9BACT</name>
<evidence type="ECO:0000256" key="2">
    <source>
        <dbReference type="ARBA" id="ARBA00023082"/>
    </source>
</evidence>
<comment type="caution">
    <text evidence="6">The sequence shown here is derived from an EMBL/GenBank/DDBJ whole genome shotgun (WGS) entry which is preliminary data.</text>
</comment>
<dbReference type="PANTHER" id="PTHR43133">
    <property type="entry name" value="RNA POLYMERASE ECF-TYPE SIGMA FACTO"/>
    <property type="match status" value="1"/>
</dbReference>
<dbReference type="OrthoDB" id="9782108at2"/>
<dbReference type="InterPro" id="IPR014284">
    <property type="entry name" value="RNA_pol_sigma-70_dom"/>
</dbReference>
<evidence type="ECO:0000313" key="7">
    <source>
        <dbReference type="Proteomes" id="UP000266441"/>
    </source>
</evidence>
<keyword evidence="1" id="KW-0805">Transcription regulation</keyword>
<dbReference type="SUPFAM" id="SSF88946">
    <property type="entry name" value="Sigma2 domain of RNA polymerase sigma factors"/>
    <property type="match status" value="1"/>
</dbReference>
<evidence type="ECO:0000313" key="6">
    <source>
        <dbReference type="EMBL" id="RIH64662.1"/>
    </source>
</evidence>
<evidence type="ECO:0000256" key="4">
    <source>
        <dbReference type="ARBA" id="ARBA00023163"/>
    </source>
</evidence>
<keyword evidence="3" id="KW-0238">DNA-binding</keyword>
<dbReference type="InterPro" id="IPR018247">
    <property type="entry name" value="EF_Hand_1_Ca_BS"/>
</dbReference>
<dbReference type="Proteomes" id="UP000266441">
    <property type="component" value="Unassembled WGS sequence"/>
</dbReference>
<gene>
    <name evidence="6" type="ORF">D1164_13555</name>
</gene>
<dbReference type="InterPro" id="IPR007627">
    <property type="entry name" value="RNA_pol_sigma70_r2"/>
</dbReference>
<sequence length="138" mass="16489">MVTQNKNLTQWVETYTGELYSWAFHKLPNVELAQDLVQDTFLAATEKIESFKGKSSPKTWLFSILNHKIIDYYRKKVNQTVPHENKSLARFFEPEGSWKENRRPGRWYDNDEENLLDNHDFRAILKKYLFTFTPTLIQ</sequence>
<accession>A0A399D1V5</accession>
<dbReference type="GO" id="GO:0006352">
    <property type="term" value="P:DNA-templated transcription initiation"/>
    <property type="evidence" value="ECO:0007669"/>
    <property type="project" value="InterPro"/>
</dbReference>
<dbReference type="InterPro" id="IPR013325">
    <property type="entry name" value="RNA_pol_sigma_r2"/>
</dbReference>
<keyword evidence="4" id="KW-0804">Transcription</keyword>
<evidence type="ECO:0000256" key="3">
    <source>
        <dbReference type="ARBA" id="ARBA00023125"/>
    </source>
</evidence>
<feature type="domain" description="RNA polymerase sigma-70 region 2" evidence="5">
    <location>
        <begin position="12"/>
        <end position="76"/>
    </location>
</feature>